<evidence type="ECO:0000259" key="15">
    <source>
        <dbReference type="PROSITE" id="PS51872"/>
    </source>
</evidence>
<keyword evidence="10" id="KW-0862">Zinc</keyword>
<evidence type="ECO:0000256" key="5">
    <source>
        <dbReference type="ARBA" id="ARBA00022618"/>
    </source>
</evidence>
<evidence type="ECO:0000256" key="3">
    <source>
        <dbReference type="ARBA" id="ARBA00004906"/>
    </source>
</evidence>
<keyword evidence="5" id="KW-0132">Cell division</keyword>
<dbReference type="InterPro" id="IPR001810">
    <property type="entry name" value="F-box_dom"/>
</dbReference>
<comment type="caution">
    <text evidence="16">The sequence shown here is derived from an EMBL/GenBank/DDBJ whole genome shotgun (WGS) entry which is preliminary data.</text>
</comment>
<keyword evidence="12" id="KW-0131">Cell cycle</keyword>
<dbReference type="InterPro" id="IPR047147">
    <property type="entry name" value="FBX5_43"/>
</dbReference>
<dbReference type="InterPro" id="IPR002867">
    <property type="entry name" value="IBR_dom"/>
</dbReference>
<dbReference type="PANTHER" id="PTHR15493:SF8">
    <property type="entry name" value="F-BOX ONLY PROTEIN 5"/>
    <property type="match status" value="1"/>
</dbReference>
<evidence type="ECO:0000313" key="16">
    <source>
        <dbReference type="EMBL" id="KAK7902100.1"/>
    </source>
</evidence>
<evidence type="ECO:0000256" key="10">
    <source>
        <dbReference type="ARBA" id="ARBA00022833"/>
    </source>
</evidence>
<evidence type="ECO:0000256" key="1">
    <source>
        <dbReference type="ARBA" id="ARBA00004123"/>
    </source>
</evidence>
<keyword evidence="4" id="KW-0963">Cytoplasm</keyword>
<dbReference type="Pfam" id="PF00646">
    <property type="entry name" value="F-box"/>
    <property type="match status" value="1"/>
</dbReference>
<sequence length="429" mass="47565">MTCHKKANNVDKSSAVVDKGGQLHGSPVKEHVVLKPPLPTVDVTTVYPQNNYSRAVHNKENAAGRDHHETTVDQGLEDSGYLSLHNSHVEDVDESIHEESTTHLSAPGAVYLNVTPNLSPMKCQDTRASQSVSLTPVDFHKEKNDTFSTSSTPANHHKDRNLPILKFNQAVCEELSKSFQKYKRFDWSIIPKLAEDYNLDRVIGGHMGEEHIDIFSSLLSRNMKCILAQILALLGDLDLISCRKVSRTWKKIICEDLSALKRCQRTERALRGSEFSQKLASGLTRDLSGVSRVVLSSMQCVASSSLSSQPSSASLQSCRNKEIPSSSLNSKTPNCTRFSQYVEAANTLKQHESLRHCKRCGSPAAHSREAQKATCLRSSCQFDFCTCCHEAFHGSTPCRVVQPRAHFHTSKTSAILPGSARSKRNVRRL</sequence>
<dbReference type="PANTHER" id="PTHR15493">
    <property type="entry name" value="F-BOX ONLY PROTEIN 5 AND 43"/>
    <property type="match status" value="1"/>
</dbReference>
<dbReference type="AlphaFoldDB" id="A0AAW0NVB3"/>
<dbReference type="GO" id="GO:0045835">
    <property type="term" value="P:negative regulation of meiotic nuclear division"/>
    <property type="evidence" value="ECO:0007669"/>
    <property type="project" value="InterPro"/>
</dbReference>
<evidence type="ECO:0000256" key="12">
    <source>
        <dbReference type="ARBA" id="ARBA00023306"/>
    </source>
</evidence>
<dbReference type="Gene3D" id="2.20.25.20">
    <property type="match status" value="1"/>
</dbReference>
<dbReference type="InterPro" id="IPR036047">
    <property type="entry name" value="F-box-like_dom_sf"/>
</dbReference>
<dbReference type="GO" id="GO:0005737">
    <property type="term" value="C:cytoplasm"/>
    <property type="evidence" value="ECO:0007669"/>
    <property type="project" value="UniProtKB-SubCell"/>
</dbReference>
<dbReference type="Proteomes" id="UP001460270">
    <property type="component" value="Unassembled WGS sequence"/>
</dbReference>
<evidence type="ECO:0000256" key="13">
    <source>
        <dbReference type="PROSITE-ProRule" id="PRU01220"/>
    </source>
</evidence>
<name>A0AAW0NVB3_9GOBI</name>
<evidence type="ECO:0000256" key="6">
    <source>
        <dbReference type="ARBA" id="ARBA00022723"/>
    </source>
</evidence>
<evidence type="ECO:0000256" key="9">
    <source>
        <dbReference type="ARBA" id="ARBA00022786"/>
    </source>
</evidence>
<protein>
    <recommendedName>
        <fullName evidence="15">ZBR-type domain-containing protein</fullName>
    </recommendedName>
</protein>
<keyword evidence="8" id="KW-0498">Mitosis</keyword>
<dbReference type="PROSITE" id="PS51872">
    <property type="entry name" value="ZF_ZBR"/>
    <property type="match status" value="1"/>
</dbReference>
<evidence type="ECO:0000256" key="14">
    <source>
        <dbReference type="SAM" id="MobiDB-lite"/>
    </source>
</evidence>
<comment type="pathway">
    <text evidence="3">Protein modification; protein ubiquitination.</text>
</comment>
<keyword evidence="6" id="KW-0479">Metal-binding</keyword>
<dbReference type="InterPro" id="IPR044064">
    <property type="entry name" value="ZF_ZBR"/>
</dbReference>
<evidence type="ECO:0000256" key="4">
    <source>
        <dbReference type="ARBA" id="ARBA00022490"/>
    </source>
</evidence>
<evidence type="ECO:0000256" key="11">
    <source>
        <dbReference type="ARBA" id="ARBA00023242"/>
    </source>
</evidence>
<gene>
    <name evidence="16" type="ORF">WMY93_018869</name>
</gene>
<dbReference type="GO" id="GO:0007088">
    <property type="term" value="P:regulation of mitotic nuclear division"/>
    <property type="evidence" value="ECO:0007669"/>
    <property type="project" value="InterPro"/>
</dbReference>
<proteinExistence type="predicted"/>
<reference evidence="17" key="1">
    <citation type="submission" date="2024-04" db="EMBL/GenBank/DDBJ databases">
        <title>Salinicola lusitanus LLJ914,a marine bacterium isolated from the Okinawa Trough.</title>
        <authorList>
            <person name="Li J."/>
        </authorList>
    </citation>
    <scope>NUCLEOTIDE SEQUENCE [LARGE SCALE GENOMIC DNA]</scope>
</reference>
<dbReference type="SUPFAM" id="SSF57850">
    <property type="entry name" value="RING/U-box"/>
    <property type="match status" value="1"/>
</dbReference>
<dbReference type="CDD" id="cd20348">
    <property type="entry name" value="BRcat_RBR_EMI"/>
    <property type="match status" value="1"/>
</dbReference>
<evidence type="ECO:0000256" key="2">
    <source>
        <dbReference type="ARBA" id="ARBA00004496"/>
    </source>
</evidence>
<keyword evidence="9" id="KW-0833">Ubl conjugation pathway</keyword>
<dbReference type="GO" id="GO:0051301">
    <property type="term" value="P:cell division"/>
    <property type="evidence" value="ECO:0007669"/>
    <property type="project" value="UniProtKB-KW"/>
</dbReference>
<comment type="subcellular location">
    <subcellularLocation>
        <location evidence="2">Cytoplasm</location>
    </subcellularLocation>
    <subcellularLocation>
        <location evidence="1">Nucleus</location>
    </subcellularLocation>
</comment>
<dbReference type="GO" id="GO:0005634">
    <property type="term" value="C:nucleus"/>
    <property type="evidence" value="ECO:0007669"/>
    <property type="project" value="UniProtKB-SubCell"/>
</dbReference>
<evidence type="ECO:0000256" key="7">
    <source>
        <dbReference type="ARBA" id="ARBA00022771"/>
    </source>
</evidence>
<keyword evidence="17" id="KW-1185">Reference proteome</keyword>
<evidence type="ECO:0000313" key="17">
    <source>
        <dbReference type="Proteomes" id="UP001460270"/>
    </source>
</evidence>
<accession>A0AAW0NVB3</accession>
<evidence type="ECO:0000256" key="8">
    <source>
        <dbReference type="ARBA" id="ARBA00022776"/>
    </source>
</evidence>
<keyword evidence="7 13" id="KW-0863">Zinc-finger</keyword>
<keyword evidence="11" id="KW-0539">Nucleus</keyword>
<organism evidence="16 17">
    <name type="scientific">Mugilogobius chulae</name>
    <name type="common">yellowstripe goby</name>
    <dbReference type="NCBI Taxonomy" id="88201"/>
    <lineage>
        <taxon>Eukaryota</taxon>
        <taxon>Metazoa</taxon>
        <taxon>Chordata</taxon>
        <taxon>Craniata</taxon>
        <taxon>Vertebrata</taxon>
        <taxon>Euteleostomi</taxon>
        <taxon>Actinopterygii</taxon>
        <taxon>Neopterygii</taxon>
        <taxon>Teleostei</taxon>
        <taxon>Neoteleostei</taxon>
        <taxon>Acanthomorphata</taxon>
        <taxon>Gobiaria</taxon>
        <taxon>Gobiiformes</taxon>
        <taxon>Gobioidei</taxon>
        <taxon>Gobiidae</taxon>
        <taxon>Gobionellinae</taxon>
        <taxon>Mugilogobius</taxon>
    </lineage>
</organism>
<dbReference type="GO" id="GO:0008270">
    <property type="term" value="F:zinc ion binding"/>
    <property type="evidence" value="ECO:0007669"/>
    <property type="project" value="UniProtKB-KW"/>
</dbReference>
<dbReference type="SMART" id="SM00647">
    <property type="entry name" value="IBR"/>
    <property type="match status" value="1"/>
</dbReference>
<dbReference type="EMBL" id="JBBPFD010000013">
    <property type="protein sequence ID" value="KAK7902100.1"/>
    <property type="molecule type" value="Genomic_DNA"/>
</dbReference>
<feature type="domain" description="ZBR-type" evidence="15">
    <location>
        <begin position="353"/>
        <end position="401"/>
    </location>
</feature>
<dbReference type="SUPFAM" id="SSF81383">
    <property type="entry name" value="F-box domain"/>
    <property type="match status" value="1"/>
</dbReference>
<feature type="region of interest" description="Disordered" evidence="14">
    <location>
        <begin position="1"/>
        <end position="23"/>
    </location>
</feature>